<dbReference type="SUPFAM" id="SSF81301">
    <property type="entry name" value="Nucleotidyltransferase"/>
    <property type="match status" value="1"/>
</dbReference>
<dbReference type="EMBL" id="JACJVP010000051">
    <property type="protein sequence ID" value="MBB6674698.1"/>
    <property type="molecule type" value="Genomic_DNA"/>
</dbReference>
<name>A0A7X0RW09_9BACL</name>
<gene>
    <name evidence="1" type="ORF">H7C19_28860</name>
</gene>
<evidence type="ECO:0000313" key="2">
    <source>
        <dbReference type="Proteomes" id="UP000547209"/>
    </source>
</evidence>
<dbReference type="AlphaFoldDB" id="A0A7X0RW09"/>
<dbReference type="InterPro" id="IPR043519">
    <property type="entry name" value="NT_sf"/>
</dbReference>
<dbReference type="Pfam" id="PF10706">
    <property type="entry name" value="Aminoglyc_resit"/>
    <property type="match status" value="1"/>
</dbReference>
<dbReference type="RefSeq" id="WP_185672556.1">
    <property type="nucleotide sequence ID" value="NZ_JACJVP010000051.1"/>
</dbReference>
<comment type="caution">
    <text evidence="1">The sequence shown here is derived from an EMBL/GenBank/DDBJ whole genome shotgun (WGS) entry which is preliminary data.</text>
</comment>
<evidence type="ECO:0008006" key="3">
    <source>
        <dbReference type="Google" id="ProtNLM"/>
    </source>
</evidence>
<sequence>MRTDIHNWQPITVSEACAIFSAVPVQWCMAGGWALDLHMGKQSRPHDDIDILIRRDEQLTAYDHLSKEWTLYKAENGKLDRWEKGEFLITTDDIWVSKDDHSPWAYQIMLADTDHESWIYKRERSIRRDWEDVISHTQEGIPYLKPEIQLLYKGGSSAIREKDQKDFLQLLPLLHPQSREWLRTALKKQFPIGHLWVEQIKKMEV</sequence>
<organism evidence="1 2">
    <name type="scientific">Cohnella nanjingensis</name>
    <dbReference type="NCBI Taxonomy" id="1387779"/>
    <lineage>
        <taxon>Bacteria</taxon>
        <taxon>Bacillati</taxon>
        <taxon>Bacillota</taxon>
        <taxon>Bacilli</taxon>
        <taxon>Bacillales</taxon>
        <taxon>Paenibacillaceae</taxon>
        <taxon>Cohnella</taxon>
    </lineage>
</organism>
<accession>A0A7X0RW09</accession>
<dbReference type="InterPro" id="IPR019646">
    <property type="entry name" value="Aminoglyc_AdlTrfase"/>
</dbReference>
<keyword evidence="2" id="KW-1185">Reference proteome</keyword>
<reference evidence="1 2" key="1">
    <citation type="submission" date="2020-08" db="EMBL/GenBank/DDBJ databases">
        <title>Cohnella phylogeny.</title>
        <authorList>
            <person name="Dunlap C."/>
        </authorList>
    </citation>
    <scope>NUCLEOTIDE SEQUENCE [LARGE SCALE GENOMIC DNA]</scope>
    <source>
        <strain evidence="1 2">DSM 28246</strain>
    </source>
</reference>
<proteinExistence type="predicted"/>
<protein>
    <recommendedName>
        <fullName evidence="3">Amino acid transporter</fullName>
    </recommendedName>
</protein>
<dbReference type="Proteomes" id="UP000547209">
    <property type="component" value="Unassembled WGS sequence"/>
</dbReference>
<dbReference type="Gene3D" id="3.30.460.40">
    <property type="match status" value="1"/>
</dbReference>
<evidence type="ECO:0000313" key="1">
    <source>
        <dbReference type="EMBL" id="MBB6674698.1"/>
    </source>
</evidence>